<feature type="transmembrane region" description="Helical" evidence="1">
    <location>
        <begin position="185"/>
        <end position="206"/>
    </location>
</feature>
<keyword evidence="1" id="KW-0812">Transmembrane</keyword>
<dbReference type="Pfam" id="PF03613">
    <property type="entry name" value="EIID-AGA"/>
    <property type="match status" value="1"/>
</dbReference>
<dbReference type="RefSeq" id="WP_092653145.1">
    <property type="nucleotide sequence ID" value="NZ_FOHA01000014.1"/>
</dbReference>
<dbReference type="Proteomes" id="UP000198948">
    <property type="component" value="Unassembled WGS sequence"/>
</dbReference>
<dbReference type="PROSITE" id="PS51108">
    <property type="entry name" value="PTS_EIID"/>
    <property type="match status" value="1"/>
</dbReference>
<evidence type="ECO:0000256" key="1">
    <source>
        <dbReference type="SAM" id="Phobius"/>
    </source>
</evidence>
<name>A0A1H9TM37_9LACT</name>
<evidence type="ECO:0000313" key="3">
    <source>
        <dbReference type="Proteomes" id="UP000198948"/>
    </source>
</evidence>
<organism evidence="2 3">
    <name type="scientific">Isobaculum melis</name>
    <dbReference type="NCBI Taxonomy" id="142588"/>
    <lineage>
        <taxon>Bacteria</taxon>
        <taxon>Bacillati</taxon>
        <taxon>Bacillota</taxon>
        <taxon>Bacilli</taxon>
        <taxon>Lactobacillales</taxon>
        <taxon>Carnobacteriaceae</taxon>
        <taxon>Isobaculum</taxon>
    </lineage>
</organism>
<proteinExistence type="predicted"/>
<keyword evidence="3" id="KW-1185">Reference proteome</keyword>
<sequence>MKMTKDLSKEDKKMLNSIFWRSFPLNADRMGPTKFHASGFAFSIIPAIRRYHDKQEDQAEALVRHTAWYNCSQHIGNFIIGLAASMEKEKSEKPDFDAQSITAVKASLMGPLSGIGDTFFQGILRVVAASVGISLSMSGSILGPLVFLLMYNIPAIAIRYYMTYAGFSLGSTFIEKVYSSGGMKILTKAASTLGLMMMGCMTATNVKFKTILAITIDGGDPIQIQDYLDQLFVGLVPLLVTIGCFYLLKKQVNVNWVMLAIFVLALLLGVAGIV</sequence>
<dbReference type="GO" id="GO:0009401">
    <property type="term" value="P:phosphoenolpyruvate-dependent sugar phosphotransferase system"/>
    <property type="evidence" value="ECO:0007669"/>
    <property type="project" value="InterPro"/>
</dbReference>
<evidence type="ECO:0000313" key="2">
    <source>
        <dbReference type="EMBL" id="SER98097.1"/>
    </source>
</evidence>
<dbReference type="PANTHER" id="PTHR32502">
    <property type="entry name" value="N-ACETYLGALACTOSAMINE PERMEASE II COMPONENT-RELATED"/>
    <property type="match status" value="1"/>
</dbReference>
<dbReference type="AlphaFoldDB" id="A0A1H9TM37"/>
<protein>
    <submittedName>
        <fullName evidence="2">PTS system IID component, Man family</fullName>
    </submittedName>
</protein>
<reference evidence="2 3" key="1">
    <citation type="submission" date="2016-10" db="EMBL/GenBank/DDBJ databases">
        <authorList>
            <person name="de Groot N.N."/>
        </authorList>
    </citation>
    <scope>NUCLEOTIDE SEQUENCE [LARGE SCALE GENOMIC DNA]</scope>
    <source>
        <strain evidence="2 3">DSM 13760</strain>
    </source>
</reference>
<accession>A0A1H9TM37</accession>
<feature type="transmembrane region" description="Helical" evidence="1">
    <location>
        <begin position="254"/>
        <end position="273"/>
    </location>
</feature>
<dbReference type="OrthoDB" id="9795582at2"/>
<dbReference type="GO" id="GO:0005886">
    <property type="term" value="C:plasma membrane"/>
    <property type="evidence" value="ECO:0007669"/>
    <property type="project" value="TreeGrafter"/>
</dbReference>
<gene>
    <name evidence="2" type="ORF">SAMN04488559_11465</name>
</gene>
<keyword evidence="1" id="KW-1133">Transmembrane helix</keyword>
<dbReference type="InterPro" id="IPR004704">
    <property type="entry name" value="PTS_IID_man"/>
</dbReference>
<dbReference type="EMBL" id="FOHA01000014">
    <property type="protein sequence ID" value="SER98097.1"/>
    <property type="molecule type" value="Genomic_DNA"/>
</dbReference>
<dbReference type="PANTHER" id="PTHR32502:SF23">
    <property type="entry name" value="TRANSPORT PROTEIN, PTS SYSTEM"/>
    <property type="match status" value="1"/>
</dbReference>
<dbReference type="STRING" id="142588.SAMN04488559_11465"/>
<dbReference type="InterPro" id="IPR050303">
    <property type="entry name" value="GatZ_KbaZ_carbometab"/>
</dbReference>
<feature type="transmembrane region" description="Helical" evidence="1">
    <location>
        <begin position="227"/>
        <end position="248"/>
    </location>
</feature>
<keyword evidence="1" id="KW-0472">Membrane</keyword>